<dbReference type="Proteomes" id="UP001164929">
    <property type="component" value="Chromosome 6"/>
</dbReference>
<proteinExistence type="predicted"/>
<gene>
    <name evidence="2" type="ORF">NC653_015605</name>
</gene>
<evidence type="ECO:0000256" key="1">
    <source>
        <dbReference type="SAM" id="Phobius"/>
    </source>
</evidence>
<keyword evidence="1" id="KW-0812">Transmembrane</keyword>
<organism evidence="2 3">
    <name type="scientific">Populus alba x Populus x berolinensis</name>
    <dbReference type="NCBI Taxonomy" id="444605"/>
    <lineage>
        <taxon>Eukaryota</taxon>
        <taxon>Viridiplantae</taxon>
        <taxon>Streptophyta</taxon>
        <taxon>Embryophyta</taxon>
        <taxon>Tracheophyta</taxon>
        <taxon>Spermatophyta</taxon>
        <taxon>Magnoliopsida</taxon>
        <taxon>eudicotyledons</taxon>
        <taxon>Gunneridae</taxon>
        <taxon>Pentapetalae</taxon>
        <taxon>rosids</taxon>
        <taxon>fabids</taxon>
        <taxon>Malpighiales</taxon>
        <taxon>Salicaceae</taxon>
        <taxon>Saliceae</taxon>
        <taxon>Populus</taxon>
    </lineage>
</organism>
<evidence type="ECO:0000313" key="3">
    <source>
        <dbReference type="Proteomes" id="UP001164929"/>
    </source>
</evidence>
<dbReference type="EMBL" id="JAQIZT010000006">
    <property type="protein sequence ID" value="KAJ6992285.1"/>
    <property type="molecule type" value="Genomic_DNA"/>
</dbReference>
<feature type="transmembrane region" description="Helical" evidence="1">
    <location>
        <begin position="31"/>
        <end position="50"/>
    </location>
</feature>
<keyword evidence="3" id="KW-1185">Reference proteome</keyword>
<evidence type="ECO:0000313" key="2">
    <source>
        <dbReference type="EMBL" id="KAJ6992285.1"/>
    </source>
</evidence>
<keyword evidence="1" id="KW-0472">Membrane</keyword>
<reference evidence="2" key="1">
    <citation type="journal article" date="2023" name="Mol. Ecol. Resour.">
        <title>Chromosome-level genome assembly of a triploid poplar Populus alba 'Berolinensis'.</title>
        <authorList>
            <person name="Chen S."/>
            <person name="Yu Y."/>
            <person name="Wang X."/>
            <person name="Wang S."/>
            <person name="Zhang T."/>
            <person name="Zhou Y."/>
            <person name="He R."/>
            <person name="Meng N."/>
            <person name="Wang Y."/>
            <person name="Liu W."/>
            <person name="Liu Z."/>
            <person name="Liu J."/>
            <person name="Guo Q."/>
            <person name="Huang H."/>
            <person name="Sederoff R.R."/>
            <person name="Wang G."/>
            <person name="Qu G."/>
            <person name="Chen S."/>
        </authorList>
    </citation>
    <scope>NUCLEOTIDE SEQUENCE</scope>
    <source>
        <strain evidence="2">SC-2020</strain>
    </source>
</reference>
<keyword evidence="1" id="KW-1133">Transmembrane helix</keyword>
<protein>
    <submittedName>
        <fullName evidence="2">Uncharacterized protein</fullName>
    </submittedName>
</protein>
<name>A0AAD6QL26_9ROSI</name>
<dbReference type="AlphaFoldDB" id="A0AAD6QL26"/>
<accession>A0AAD6QL26</accession>
<sequence>MNQAKLYLITEGKKTIFPLRKFKILNFENRLAPHFLLFYFILHFPSAFSANNKKSL</sequence>
<comment type="caution">
    <text evidence="2">The sequence shown here is derived from an EMBL/GenBank/DDBJ whole genome shotgun (WGS) entry which is preliminary data.</text>
</comment>